<dbReference type="PANTHER" id="PTHR31814:SF2">
    <property type="entry name" value="PHOSPHOMEVALONATE KINASE"/>
    <property type="match status" value="1"/>
</dbReference>
<organism evidence="9 10">
    <name type="scientific">Erysipelothrix larvae</name>
    <dbReference type="NCBI Taxonomy" id="1514105"/>
    <lineage>
        <taxon>Bacteria</taxon>
        <taxon>Bacillati</taxon>
        <taxon>Bacillota</taxon>
        <taxon>Erysipelotrichia</taxon>
        <taxon>Erysipelotrichales</taxon>
        <taxon>Erysipelotrichaceae</taxon>
        <taxon>Erysipelothrix</taxon>
    </lineage>
</organism>
<dbReference type="PANTHER" id="PTHR31814">
    <property type="match status" value="1"/>
</dbReference>
<feature type="domain" description="GHMP kinase C-terminal" evidence="8">
    <location>
        <begin position="257"/>
        <end position="316"/>
    </location>
</feature>
<dbReference type="Gene3D" id="3.30.70.890">
    <property type="entry name" value="GHMP kinase, C-terminal domain"/>
    <property type="match status" value="1"/>
</dbReference>
<comment type="pathway">
    <text evidence="1">Isoprenoid biosynthesis; isopentenyl diphosphate biosynthesis via mevalonate pathway; isopentenyl diphosphate from (R)-mevalonate: step 2/3.</text>
</comment>
<dbReference type="InterPro" id="IPR006204">
    <property type="entry name" value="GHMP_kinase_N_dom"/>
</dbReference>
<dbReference type="STRING" id="1514105.AOC36_01645"/>
<dbReference type="GO" id="GO:0004631">
    <property type="term" value="F:phosphomevalonate kinase activity"/>
    <property type="evidence" value="ECO:0007669"/>
    <property type="project" value="UniProtKB-EC"/>
</dbReference>
<dbReference type="InterPro" id="IPR036554">
    <property type="entry name" value="GHMP_kinase_C_sf"/>
</dbReference>
<dbReference type="InterPro" id="IPR020568">
    <property type="entry name" value="Ribosomal_Su5_D2-typ_SF"/>
</dbReference>
<gene>
    <name evidence="9" type="ORF">AOC36_01645</name>
</gene>
<dbReference type="GO" id="GO:0019287">
    <property type="term" value="P:isopentenyl diphosphate biosynthetic process, mevalonate pathway"/>
    <property type="evidence" value="ECO:0007669"/>
    <property type="project" value="UniProtKB-UniPathway"/>
</dbReference>
<dbReference type="Pfam" id="PF00288">
    <property type="entry name" value="GHMP_kinases_N"/>
    <property type="match status" value="1"/>
</dbReference>
<proteinExistence type="predicted"/>
<evidence type="ECO:0000313" key="9">
    <source>
        <dbReference type="EMBL" id="AMC92735.1"/>
    </source>
</evidence>
<dbReference type="AlphaFoldDB" id="A0A0X8GYF9"/>
<dbReference type="InterPro" id="IPR035102">
    <property type="entry name" value="Phosphomevalonate_kinase"/>
</dbReference>
<dbReference type="EMBL" id="CP013213">
    <property type="protein sequence ID" value="AMC92735.1"/>
    <property type="molecule type" value="Genomic_DNA"/>
</dbReference>
<dbReference type="InterPro" id="IPR013750">
    <property type="entry name" value="GHMP_kinase_C_dom"/>
</dbReference>
<dbReference type="NCBIfam" id="TIGR01220">
    <property type="entry name" value="Pmev_kin_Gr_pos"/>
    <property type="match status" value="1"/>
</dbReference>
<sequence>MIEVKHPGKLYVMGEYSVMQPGNSAVLIAVKQKMITRIEASPETRIETQYGTFRPQHSDEKSLRYVKQAYEVCEAYLRFKQVSFKPFKMKITSTLDVEGKKYGFGSSGVVIVSVLDAMLHYHALNVDALTLFKLSVYTQYLMHEMSSGGDIAVAVYGQSLAYTRYDTACVTADIRCVEMEWNQLMIQPLKLDVDIFVGWTQSPYKTPDALNHAKRFETLYPDAYVKRCDEAQEIVMGFISNPQNLKYIDMYRDWMRSFQKWTHQAIETEQLTHLIQSAQDCGFVAKVSGAGGGDCGIALGRDLDPTPLYREWEKHGIIPVEI</sequence>
<evidence type="ECO:0000256" key="4">
    <source>
        <dbReference type="ARBA" id="ARBA00022741"/>
    </source>
</evidence>
<dbReference type="Gene3D" id="3.30.230.10">
    <property type="match status" value="1"/>
</dbReference>
<dbReference type="SUPFAM" id="SSF54211">
    <property type="entry name" value="Ribosomal protein S5 domain 2-like"/>
    <property type="match status" value="1"/>
</dbReference>
<feature type="domain" description="GHMP kinase N-terminal" evidence="7">
    <location>
        <begin position="65"/>
        <end position="158"/>
    </location>
</feature>
<dbReference type="InterPro" id="IPR014721">
    <property type="entry name" value="Ribsml_uS5_D2-typ_fold_subgr"/>
</dbReference>
<keyword evidence="5" id="KW-0418">Kinase</keyword>
<dbReference type="EC" id="2.7.4.2" evidence="2"/>
<evidence type="ECO:0000259" key="7">
    <source>
        <dbReference type="Pfam" id="PF00288"/>
    </source>
</evidence>
<dbReference type="GO" id="GO:0005524">
    <property type="term" value="F:ATP binding"/>
    <property type="evidence" value="ECO:0007669"/>
    <property type="project" value="UniProtKB-KW"/>
</dbReference>
<dbReference type="RefSeq" id="WP_067630514.1">
    <property type="nucleotide sequence ID" value="NZ_CP013213.1"/>
</dbReference>
<protein>
    <recommendedName>
        <fullName evidence="2">phosphomevalonate kinase</fullName>
        <ecNumber evidence="2">2.7.4.2</ecNumber>
    </recommendedName>
</protein>
<dbReference type="InterPro" id="IPR005917">
    <property type="entry name" value="Pmev_kinase_bact"/>
</dbReference>
<evidence type="ECO:0000256" key="6">
    <source>
        <dbReference type="ARBA" id="ARBA00022840"/>
    </source>
</evidence>
<reference evidence="9 10" key="1">
    <citation type="submission" date="2015-10" db="EMBL/GenBank/DDBJ databases">
        <title>Erysipelothrix larvae sp. LV19 isolated from the larval gut of the rhinoceros beetle, Trypoxylus dichotomus.</title>
        <authorList>
            <person name="Lim S."/>
            <person name="Kim B.-C."/>
        </authorList>
    </citation>
    <scope>NUCLEOTIDE SEQUENCE [LARGE SCALE GENOMIC DNA]</scope>
    <source>
        <strain evidence="9 10">LV19</strain>
    </source>
</reference>
<dbReference type="OrthoDB" id="1522677at2"/>
<dbReference type="KEGG" id="erl:AOC36_01645"/>
<evidence type="ECO:0000256" key="1">
    <source>
        <dbReference type="ARBA" id="ARBA00005017"/>
    </source>
</evidence>
<dbReference type="Proteomes" id="UP000063781">
    <property type="component" value="Chromosome"/>
</dbReference>
<keyword evidence="3" id="KW-0808">Transferase</keyword>
<dbReference type="UniPathway" id="UPA00057">
    <property type="reaction ID" value="UER00099"/>
</dbReference>
<keyword evidence="10" id="KW-1185">Reference proteome</keyword>
<evidence type="ECO:0000256" key="3">
    <source>
        <dbReference type="ARBA" id="ARBA00022679"/>
    </source>
</evidence>
<dbReference type="Pfam" id="PF08544">
    <property type="entry name" value="GHMP_kinases_C"/>
    <property type="match status" value="1"/>
</dbReference>
<accession>A0A0X8GYF9</accession>
<name>A0A0X8GYF9_9FIRM</name>
<keyword evidence="6" id="KW-0067">ATP-binding</keyword>
<evidence type="ECO:0000256" key="5">
    <source>
        <dbReference type="ARBA" id="ARBA00022777"/>
    </source>
</evidence>
<dbReference type="SUPFAM" id="SSF55060">
    <property type="entry name" value="GHMP Kinase, C-terminal domain"/>
    <property type="match status" value="1"/>
</dbReference>
<evidence type="ECO:0000259" key="8">
    <source>
        <dbReference type="Pfam" id="PF08544"/>
    </source>
</evidence>
<evidence type="ECO:0000313" key="10">
    <source>
        <dbReference type="Proteomes" id="UP000063781"/>
    </source>
</evidence>
<keyword evidence="4" id="KW-0547">Nucleotide-binding</keyword>
<evidence type="ECO:0000256" key="2">
    <source>
        <dbReference type="ARBA" id="ARBA00012958"/>
    </source>
</evidence>